<evidence type="ECO:0000313" key="2">
    <source>
        <dbReference type="Proteomes" id="UP000005615"/>
    </source>
</evidence>
<evidence type="ECO:0000313" key="1">
    <source>
        <dbReference type="EMBL" id="EGG30178.1"/>
    </source>
</evidence>
<keyword evidence="2" id="KW-1185">Reference proteome</keyword>
<dbReference type="PANTHER" id="PTHR40275">
    <property type="entry name" value="SSL7038 PROTEIN"/>
    <property type="match status" value="1"/>
</dbReference>
<sequence>MPKSYHSDELESFDITEYLQSKEAVAEYLSLVLHDGDTDELLRAIGHVARARGMAKIANTTGLGRESLYKALVPGAKPRFETIMAVLKALDIELQAVCIR</sequence>
<comment type="caution">
    <text evidence="1">The sequence shown here is derived from an EMBL/GenBank/DDBJ whole genome shotgun (WGS) entry which is preliminary data.</text>
</comment>
<accession>F3L0G0</accession>
<protein>
    <submittedName>
        <fullName evidence="1">Addiction module antidote protein</fullName>
    </submittedName>
</protein>
<gene>
    <name evidence="1" type="ORF">IMCC3088_881</name>
</gene>
<dbReference type="InterPro" id="IPR010982">
    <property type="entry name" value="Lambda_DNA-bd_dom_sf"/>
</dbReference>
<dbReference type="eggNOG" id="COG3636">
    <property type="taxonomic scope" value="Bacteria"/>
</dbReference>
<dbReference type="RefSeq" id="WP_009575178.1">
    <property type="nucleotide sequence ID" value="NZ_AEIG01000021.1"/>
</dbReference>
<dbReference type="InterPro" id="IPR014057">
    <property type="entry name" value="HI1420"/>
</dbReference>
<reference evidence="1 2" key="1">
    <citation type="journal article" date="2011" name="J. Bacteriol.">
        <title>Genome sequence of strain IMCC3088, a proteorhodopsin-containing marine bacterium belonging to the OM60/NOR5 clade.</title>
        <authorList>
            <person name="Jang Y."/>
            <person name="Oh H.M."/>
            <person name="Kang I."/>
            <person name="Lee K."/>
            <person name="Yang S.J."/>
            <person name="Cho J.C."/>
        </authorList>
    </citation>
    <scope>NUCLEOTIDE SEQUENCE [LARGE SCALE GENOMIC DNA]</scope>
    <source>
        <strain evidence="1 2">IMCC3088</strain>
    </source>
</reference>
<dbReference type="NCBIfam" id="TIGR02684">
    <property type="entry name" value="dnstrm_HI1420"/>
    <property type="match status" value="1"/>
</dbReference>
<dbReference type="PANTHER" id="PTHR40275:SF1">
    <property type="entry name" value="SSL7038 PROTEIN"/>
    <property type="match status" value="1"/>
</dbReference>
<dbReference type="AlphaFoldDB" id="F3L0G0"/>
<proteinExistence type="predicted"/>
<dbReference type="Proteomes" id="UP000005615">
    <property type="component" value="Unassembled WGS sequence"/>
</dbReference>
<dbReference type="OrthoDB" id="9798416at2"/>
<dbReference type="Pfam" id="PF21716">
    <property type="entry name" value="dnstrm_HI1420"/>
    <property type="match status" value="1"/>
</dbReference>
<dbReference type="EMBL" id="AEIG01000021">
    <property type="protein sequence ID" value="EGG30178.1"/>
    <property type="molecule type" value="Genomic_DNA"/>
</dbReference>
<dbReference type="GO" id="GO:0003677">
    <property type="term" value="F:DNA binding"/>
    <property type="evidence" value="ECO:0007669"/>
    <property type="project" value="InterPro"/>
</dbReference>
<organism evidence="1 2">
    <name type="scientific">Aequoribacter fuscus</name>
    <dbReference type="NCBI Taxonomy" id="2518989"/>
    <lineage>
        <taxon>Bacteria</taxon>
        <taxon>Pseudomonadati</taxon>
        <taxon>Pseudomonadota</taxon>
        <taxon>Gammaproteobacteria</taxon>
        <taxon>Cellvibrionales</taxon>
        <taxon>Halieaceae</taxon>
        <taxon>Aequoribacter</taxon>
    </lineage>
</organism>
<name>F3L0G0_9GAMM</name>
<dbReference type="SUPFAM" id="SSF47413">
    <property type="entry name" value="lambda repressor-like DNA-binding domains"/>
    <property type="match status" value="1"/>
</dbReference>